<dbReference type="InterPro" id="IPR011012">
    <property type="entry name" value="Longin-like_dom_sf"/>
</dbReference>
<gene>
    <name evidence="2" type="ORF">ACH5RR_032230</name>
</gene>
<dbReference type="Gene3D" id="3.30.450.60">
    <property type="match status" value="1"/>
</dbReference>
<feature type="non-terminal residue" evidence="2">
    <location>
        <position position="1"/>
    </location>
</feature>
<dbReference type="SUPFAM" id="SSF64356">
    <property type="entry name" value="SNARE-like"/>
    <property type="match status" value="1"/>
</dbReference>
<dbReference type="AlphaFoldDB" id="A0ABD2YHI5"/>
<protein>
    <recommendedName>
        <fullName evidence="1">Signal recognition particle receptor alpha subunit N-terminal domain-containing protein</fullName>
    </recommendedName>
</protein>
<evidence type="ECO:0000313" key="2">
    <source>
        <dbReference type="EMBL" id="KAL3506848.1"/>
    </source>
</evidence>
<comment type="caution">
    <text evidence="2">The sequence shown here is derived from an EMBL/GenBank/DDBJ whole genome shotgun (WGS) entry which is preliminary data.</text>
</comment>
<dbReference type="CDD" id="cd14826">
    <property type="entry name" value="SR_alpha_SRX"/>
    <property type="match status" value="1"/>
</dbReference>
<dbReference type="InterPro" id="IPR007222">
    <property type="entry name" value="Sig_recog_particle_rcpt_asu_N"/>
</dbReference>
<feature type="domain" description="Signal recognition particle receptor alpha subunit N-terminal" evidence="1">
    <location>
        <begin position="1"/>
        <end position="100"/>
    </location>
</feature>
<name>A0ABD2YHI5_9GENT</name>
<accession>A0ABD2YHI5</accession>
<feature type="non-terminal residue" evidence="2">
    <location>
        <position position="135"/>
    </location>
</feature>
<organism evidence="2 3">
    <name type="scientific">Cinchona calisaya</name>
    <dbReference type="NCBI Taxonomy" id="153742"/>
    <lineage>
        <taxon>Eukaryota</taxon>
        <taxon>Viridiplantae</taxon>
        <taxon>Streptophyta</taxon>
        <taxon>Embryophyta</taxon>
        <taxon>Tracheophyta</taxon>
        <taxon>Spermatophyta</taxon>
        <taxon>Magnoliopsida</taxon>
        <taxon>eudicotyledons</taxon>
        <taxon>Gunneridae</taxon>
        <taxon>Pentapetalae</taxon>
        <taxon>asterids</taxon>
        <taxon>lamiids</taxon>
        <taxon>Gentianales</taxon>
        <taxon>Rubiaceae</taxon>
        <taxon>Cinchonoideae</taxon>
        <taxon>Cinchoneae</taxon>
        <taxon>Cinchona</taxon>
    </lineage>
</organism>
<sequence length="135" mass="15859">SCLLEEQSGVASYNYDALGAAYTLKWTFHNELGIVFVAVYQRIFHLLYVDELPAMVRDKFFNIYEPKRMVYSDFDDTFQQLKKKAKDLAEKMKKSKQPVKAINANLCKKQGLEEKAVWMEVMKKRVVMMDMVIRM</sequence>
<reference evidence="2 3" key="1">
    <citation type="submission" date="2024-11" db="EMBL/GenBank/DDBJ databases">
        <title>A near-complete genome assembly of Cinchona calisaya.</title>
        <authorList>
            <person name="Lian D.C."/>
            <person name="Zhao X.W."/>
            <person name="Wei L."/>
        </authorList>
    </citation>
    <scope>NUCLEOTIDE SEQUENCE [LARGE SCALE GENOMIC DNA]</scope>
    <source>
        <tissue evidence="2">Nenye</tissue>
    </source>
</reference>
<evidence type="ECO:0000313" key="3">
    <source>
        <dbReference type="Proteomes" id="UP001630127"/>
    </source>
</evidence>
<dbReference type="Proteomes" id="UP001630127">
    <property type="component" value="Unassembled WGS sequence"/>
</dbReference>
<keyword evidence="3" id="KW-1185">Reference proteome</keyword>
<evidence type="ECO:0000259" key="1">
    <source>
        <dbReference type="Pfam" id="PF04086"/>
    </source>
</evidence>
<proteinExistence type="predicted"/>
<dbReference type="Pfam" id="PF04086">
    <property type="entry name" value="SRP-alpha_N"/>
    <property type="match status" value="1"/>
</dbReference>
<dbReference type="EMBL" id="JBJUIK010000013">
    <property type="protein sequence ID" value="KAL3506848.1"/>
    <property type="molecule type" value="Genomic_DNA"/>
</dbReference>